<dbReference type="InterPro" id="IPR002811">
    <property type="entry name" value="Asp_DH"/>
</dbReference>
<evidence type="ECO:0000256" key="5">
    <source>
        <dbReference type="ARBA" id="ARBA00023027"/>
    </source>
</evidence>
<feature type="domain" description="Aspartate/homoserine dehydrogenase NAD-binding" evidence="7">
    <location>
        <begin position="18"/>
        <end position="126"/>
    </location>
</feature>
<dbReference type="PANTHER" id="PTHR31873">
    <property type="entry name" value="L-ASPARTATE DEHYDROGENASE-RELATED"/>
    <property type="match status" value="1"/>
</dbReference>
<dbReference type="GO" id="GO:0050661">
    <property type="term" value="F:NADP binding"/>
    <property type="evidence" value="ECO:0007669"/>
    <property type="project" value="InterPro"/>
</dbReference>
<comment type="similarity">
    <text evidence="1">Belongs to the L-aspartate dehydrogenase family.</text>
</comment>
<accession>A0A381V9U5</accession>
<dbReference type="GO" id="GO:0033735">
    <property type="term" value="F:aspartate dehydrogenase [NAD(P)+] activity"/>
    <property type="evidence" value="ECO:0007669"/>
    <property type="project" value="InterPro"/>
</dbReference>
<name>A0A381V9U5_9ZZZZ</name>
<dbReference type="InterPro" id="IPR011182">
    <property type="entry name" value="L-Asp_DH"/>
</dbReference>
<protein>
    <submittedName>
        <fullName evidence="8">Uncharacterized protein</fullName>
    </submittedName>
</protein>
<reference evidence="8" key="1">
    <citation type="submission" date="2018-05" db="EMBL/GenBank/DDBJ databases">
        <authorList>
            <person name="Lanie J.A."/>
            <person name="Ng W.-L."/>
            <person name="Kazmierczak K.M."/>
            <person name="Andrzejewski T.M."/>
            <person name="Davidsen T.M."/>
            <person name="Wayne K.J."/>
            <person name="Tettelin H."/>
            <person name="Glass J.I."/>
            <person name="Rusch D."/>
            <person name="Podicherti R."/>
            <person name="Tsui H.-C.T."/>
            <person name="Winkler M.E."/>
        </authorList>
    </citation>
    <scope>NUCLEOTIDE SEQUENCE</scope>
</reference>
<keyword evidence="3" id="KW-0521">NADP</keyword>
<dbReference type="SUPFAM" id="SSF51735">
    <property type="entry name" value="NAD(P)-binding Rossmann-fold domains"/>
    <property type="match status" value="1"/>
</dbReference>
<dbReference type="NCBIfam" id="NF009825">
    <property type="entry name" value="PRK13302.1"/>
    <property type="match status" value="1"/>
</dbReference>
<evidence type="ECO:0000259" key="6">
    <source>
        <dbReference type="Pfam" id="PF01958"/>
    </source>
</evidence>
<dbReference type="PIRSF" id="PIRSF005227">
    <property type="entry name" value="Asp_dh_NAD_syn"/>
    <property type="match status" value="1"/>
</dbReference>
<dbReference type="EMBL" id="UINC01008240">
    <property type="protein sequence ID" value="SVA37122.1"/>
    <property type="molecule type" value="Genomic_DNA"/>
</dbReference>
<evidence type="ECO:0000256" key="2">
    <source>
        <dbReference type="ARBA" id="ARBA00022642"/>
    </source>
</evidence>
<evidence type="ECO:0000256" key="4">
    <source>
        <dbReference type="ARBA" id="ARBA00023002"/>
    </source>
</evidence>
<dbReference type="InterPro" id="IPR005106">
    <property type="entry name" value="Asp/hSer_DH_NAD-bd"/>
</dbReference>
<dbReference type="Gene3D" id="3.30.360.10">
    <property type="entry name" value="Dihydrodipicolinate Reductase, domain 2"/>
    <property type="match status" value="1"/>
</dbReference>
<dbReference type="Gene3D" id="3.40.50.720">
    <property type="entry name" value="NAD(P)-binding Rossmann-like Domain"/>
    <property type="match status" value="1"/>
</dbReference>
<organism evidence="8">
    <name type="scientific">marine metagenome</name>
    <dbReference type="NCBI Taxonomy" id="408172"/>
    <lineage>
        <taxon>unclassified sequences</taxon>
        <taxon>metagenomes</taxon>
        <taxon>ecological metagenomes</taxon>
    </lineage>
</organism>
<dbReference type="PANTHER" id="PTHR31873:SF6">
    <property type="entry name" value="ASPARTATE DEHYDROGENASE DOMAIN-CONTAINING PROTEIN"/>
    <property type="match status" value="1"/>
</dbReference>
<keyword evidence="4" id="KW-0560">Oxidoreductase</keyword>
<proteinExistence type="inferred from homology"/>
<dbReference type="Pfam" id="PF03447">
    <property type="entry name" value="NAD_binding_3"/>
    <property type="match status" value="1"/>
</dbReference>
<dbReference type="InterPro" id="IPR036291">
    <property type="entry name" value="NAD(P)-bd_dom_sf"/>
</dbReference>
<keyword evidence="5" id="KW-0520">NAD</keyword>
<dbReference type="Pfam" id="PF01958">
    <property type="entry name" value="Asp_DH_C"/>
    <property type="match status" value="1"/>
</dbReference>
<dbReference type="GO" id="GO:0009435">
    <property type="term" value="P:NAD+ biosynthetic process"/>
    <property type="evidence" value="ECO:0007669"/>
    <property type="project" value="InterPro"/>
</dbReference>
<evidence type="ECO:0000259" key="7">
    <source>
        <dbReference type="Pfam" id="PF03447"/>
    </source>
</evidence>
<dbReference type="AlphaFoldDB" id="A0A381V9U5"/>
<gene>
    <name evidence="8" type="ORF">METZ01_LOCUS89976</name>
</gene>
<keyword evidence="2" id="KW-0662">Pyridine nucleotide biosynthesis</keyword>
<evidence type="ECO:0000313" key="8">
    <source>
        <dbReference type="EMBL" id="SVA37122.1"/>
    </source>
</evidence>
<evidence type="ECO:0000256" key="1">
    <source>
        <dbReference type="ARBA" id="ARBA00008331"/>
    </source>
</evidence>
<sequence>MSVLSTARRAPLRVAIGGLGAIGMELAQRLDAGLDGLELAAVSARDRDKARTRLAVLQQAVPVLGLSDLAEVSDVVVECAPAEVFEQVAEPAIRLGKVLIPVSVGGLLANWHLVDLAARSGARINVASGAVLGLDAVRAAAQGDIQQVLIVTRKPPAGLAGAPHIERNAIDLGAVDRPLKVFEGSAREGVAAFPANVNVAAALGLAGIGPDRTRLEVWADPGVSRNTHSIVVEADSARFEIKIENIPTEENPRTGRIVVLSIIAALRRLVDPLTVGT</sequence>
<feature type="domain" description="Aspartate dehydrogenase" evidence="6">
    <location>
        <begin position="176"/>
        <end position="263"/>
    </location>
</feature>
<dbReference type="SUPFAM" id="SSF55347">
    <property type="entry name" value="Glyceraldehyde-3-phosphate dehydrogenase-like, C-terminal domain"/>
    <property type="match status" value="1"/>
</dbReference>
<evidence type="ECO:0000256" key="3">
    <source>
        <dbReference type="ARBA" id="ARBA00022857"/>
    </source>
</evidence>
<dbReference type="InterPro" id="IPR020626">
    <property type="entry name" value="Asp_DH_prok"/>
</dbReference>
<dbReference type="NCBIfam" id="NF009828">
    <property type="entry name" value="PRK13303.1-3"/>
    <property type="match status" value="1"/>
</dbReference>
<dbReference type="HAMAP" id="MF_01265">
    <property type="entry name" value="NadX"/>
    <property type="match status" value="1"/>
</dbReference>